<dbReference type="GO" id="GO:0005730">
    <property type="term" value="C:nucleolus"/>
    <property type="evidence" value="ECO:0007669"/>
    <property type="project" value="InterPro"/>
</dbReference>
<comment type="function">
    <text evidence="1">Involved in the biogenesis of the 60S ribosomal subunit.</text>
</comment>
<comment type="caution">
    <text evidence="6">The sequence shown here is derived from an EMBL/GenBank/DDBJ whole genome shotgun (WGS) entry which is preliminary data.</text>
</comment>
<dbReference type="Gene3D" id="2.130.10.10">
    <property type="entry name" value="YVTN repeat-like/Quinoprotein amine dehydrogenase"/>
    <property type="match status" value="1"/>
</dbReference>
<feature type="region of interest" description="Disordered" evidence="5">
    <location>
        <begin position="358"/>
        <end position="402"/>
    </location>
</feature>
<evidence type="ECO:0000313" key="6">
    <source>
        <dbReference type="EMBL" id="KAF7338337.1"/>
    </source>
</evidence>
<proteinExistence type="inferred from homology"/>
<reference evidence="6" key="1">
    <citation type="submission" date="2020-05" db="EMBL/GenBank/DDBJ databases">
        <title>Mycena genomes resolve the evolution of fungal bioluminescence.</title>
        <authorList>
            <person name="Tsai I.J."/>
        </authorList>
    </citation>
    <scope>NUCLEOTIDE SEQUENCE</scope>
    <source>
        <strain evidence="6">CCC161011</strain>
    </source>
</reference>
<evidence type="ECO:0000256" key="4">
    <source>
        <dbReference type="ARBA" id="ARBA00014234"/>
    </source>
</evidence>
<sequence length="402" mass="43477">MPLFFTGDELGNIKSLRVATSQGVPSELTLLHSAKSSVAALSVASTSKIAAASYADGSVTAFALQDDAQLQALGQWKETRFKPGQNFVGLQVTDRGVYSCTSNGALRLVPTGADGTQSTLGSLPTRLGAWRLASDQATFAYGGDEVEPSVWNTEKAFEPVSSSDPSGTKRKRDALFPGEIWRAKNVQNDGLGLRQPVRITSLTYLSTPTNLLTGTQLGDLRRYDTRAARRPVSNWTGIGKVGGVKVVEKGLAEQYAILVRRIHMLTTGLSEAFVSDHGSNLFALDLRNGRVIYSYKGLSGAVNSMAPSPSLLVSTALDRYCRIHTSFPPPPDAGQNQDNKGQVVEKVYMTSVPTVVAWDGVESTTQAPEPEAEDDDDVWDDMENIEDSDDESKGRKRRRKTD</sequence>
<organism evidence="6 7">
    <name type="scientific">Mycena venus</name>
    <dbReference type="NCBI Taxonomy" id="2733690"/>
    <lineage>
        <taxon>Eukaryota</taxon>
        <taxon>Fungi</taxon>
        <taxon>Dikarya</taxon>
        <taxon>Basidiomycota</taxon>
        <taxon>Agaricomycotina</taxon>
        <taxon>Agaricomycetes</taxon>
        <taxon>Agaricomycetidae</taxon>
        <taxon>Agaricales</taxon>
        <taxon>Marasmiineae</taxon>
        <taxon>Mycenaceae</taxon>
        <taxon>Mycena</taxon>
    </lineage>
</organism>
<dbReference type="InterPro" id="IPR036322">
    <property type="entry name" value="WD40_repeat_dom_sf"/>
</dbReference>
<name>A0A8H7CJK4_9AGAR</name>
<dbReference type="PANTHER" id="PTHR16038">
    <property type="entry name" value="NOP SEVEN ASSOCIATED PROTEIN 1"/>
    <property type="match status" value="1"/>
</dbReference>
<dbReference type="GO" id="GO:0030687">
    <property type="term" value="C:preribosome, large subunit precursor"/>
    <property type="evidence" value="ECO:0007669"/>
    <property type="project" value="TreeGrafter"/>
</dbReference>
<comment type="similarity">
    <text evidence="2">Belongs to the NSA1 family.</text>
</comment>
<comment type="subunit">
    <text evidence="3">Component of the pre-66S ribosomal particle.</text>
</comment>
<evidence type="ECO:0000256" key="5">
    <source>
        <dbReference type="SAM" id="MobiDB-lite"/>
    </source>
</evidence>
<accession>A0A8H7CJK4</accession>
<dbReference type="GO" id="GO:0042273">
    <property type="term" value="P:ribosomal large subunit biogenesis"/>
    <property type="evidence" value="ECO:0007669"/>
    <property type="project" value="InterPro"/>
</dbReference>
<evidence type="ECO:0000256" key="2">
    <source>
        <dbReference type="ARBA" id="ARBA00007861"/>
    </source>
</evidence>
<dbReference type="InterPro" id="IPR015943">
    <property type="entry name" value="WD40/YVTN_repeat-like_dom_sf"/>
</dbReference>
<feature type="compositionally biased region" description="Acidic residues" evidence="5">
    <location>
        <begin position="370"/>
        <end position="390"/>
    </location>
</feature>
<dbReference type="AlphaFoldDB" id="A0A8H7CJK4"/>
<dbReference type="SUPFAM" id="SSF50978">
    <property type="entry name" value="WD40 repeat-like"/>
    <property type="match status" value="1"/>
</dbReference>
<evidence type="ECO:0000256" key="1">
    <source>
        <dbReference type="ARBA" id="ARBA00002889"/>
    </source>
</evidence>
<dbReference type="PANTHER" id="PTHR16038:SF4">
    <property type="entry name" value="WD REPEAT-CONTAINING PROTEIN 74"/>
    <property type="match status" value="1"/>
</dbReference>
<keyword evidence="7" id="KW-1185">Reference proteome</keyword>
<evidence type="ECO:0000256" key="3">
    <source>
        <dbReference type="ARBA" id="ARBA00011187"/>
    </source>
</evidence>
<dbReference type="Proteomes" id="UP000620124">
    <property type="component" value="Unassembled WGS sequence"/>
</dbReference>
<dbReference type="OrthoDB" id="18388at2759"/>
<evidence type="ECO:0000313" key="7">
    <source>
        <dbReference type="Proteomes" id="UP000620124"/>
    </source>
</evidence>
<dbReference type="EMBL" id="JACAZI010000021">
    <property type="protein sequence ID" value="KAF7338337.1"/>
    <property type="molecule type" value="Genomic_DNA"/>
</dbReference>
<dbReference type="InterPro" id="IPR037379">
    <property type="entry name" value="WDR74/Nsa1"/>
</dbReference>
<protein>
    <recommendedName>
        <fullName evidence="4">Ribosome biogenesis protein NSA1</fullName>
    </recommendedName>
</protein>
<gene>
    <name evidence="6" type="ORF">MVEN_02059200</name>
</gene>